<dbReference type="RefSeq" id="WP_002965514.1">
    <property type="nucleotide sequence ID" value="NC_010742.1"/>
</dbReference>
<dbReference type="GeneID" id="93017285"/>
<evidence type="ECO:0000313" key="1">
    <source>
        <dbReference type="EMBL" id="ACD71790.1"/>
    </source>
</evidence>
<protein>
    <submittedName>
        <fullName evidence="1">Uncharacterized protein</fullName>
    </submittedName>
</protein>
<reference evidence="1 2" key="1">
    <citation type="journal article" date="2008" name="PLoS ONE">
        <title>Genome sequence of Brucella abortus vaccine strain S19 compared to virulent strains yields candidate virulence genes.</title>
        <authorList>
            <person name="Crasta O.R."/>
            <person name="Folkerts O."/>
            <person name="Fei Z."/>
            <person name="Mane S.P."/>
            <person name="Evans C."/>
            <person name="Martino-Catt S."/>
            <person name="Bricker B."/>
            <person name="Yu G."/>
            <person name="Du L."/>
            <person name="Sobral B.W."/>
        </authorList>
    </citation>
    <scope>NUCLEOTIDE SEQUENCE [LARGE SCALE GENOMIC DNA]</scope>
    <source>
        <strain evidence="1 2">S19</strain>
    </source>
</reference>
<dbReference type="EMBL" id="CP000887">
    <property type="protein sequence ID" value="ACD71790.1"/>
    <property type="molecule type" value="Genomic_DNA"/>
</dbReference>
<evidence type="ECO:0000313" key="2">
    <source>
        <dbReference type="Proteomes" id="UP000002565"/>
    </source>
</evidence>
<organism evidence="1 2">
    <name type="scientific">Brucella abortus (strain S19)</name>
    <dbReference type="NCBI Taxonomy" id="430066"/>
    <lineage>
        <taxon>Bacteria</taxon>
        <taxon>Pseudomonadati</taxon>
        <taxon>Pseudomonadota</taxon>
        <taxon>Alphaproteobacteria</taxon>
        <taxon>Hyphomicrobiales</taxon>
        <taxon>Brucellaceae</taxon>
        <taxon>Brucella/Ochrobactrum group</taxon>
        <taxon>Brucella</taxon>
    </lineage>
</organism>
<name>A0A0F6ANZ7_BRUA1</name>
<proteinExistence type="predicted"/>
<dbReference type="HOGENOM" id="CLU_2785771_0_0_5"/>
<accession>A0A0F6ANZ7</accession>
<dbReference type="SMR" id="A0A0F6ANZ7"/>
<sequence length="68" mass="7845">MKPDRLSIAAEIERLIDMLDQMDDDTDLEIEPAEEQHDAEADLTWANGYAPDWFVIAERSRQRAKGLQ</sequence>
<dbReference type="Proteomes" id="UP000002565">
    <property type="component" value="Chromosome 1"/>
</dbReference>
<dbReference type="AlphaFoldDB" id="A0A0F6ANZ7"/>
<dbReference type="KEGG" id="bmc:BAbS19_I02470"/>
<gene>
    <name evidence="1" type="ordered locus">BAbS19_I02470</name>
</gene>